<evidence type="ECO:0000256" key="6">
    <source>
        <dbReference type="ARBA" id="ARBA00022833"/>
    </source>
</evidence>
<evidence type="ECO:0000256" key="5">
    <source>
        <dbReference type="ARBA" id="ARBA00022771"/>
    </source>
</evidence>
<dbReference type="InterPro" id="IPR036051">
    <property type="entry name" value="KRAB_dom_sf"/>
</dbReference>
<evidence type="ECO:0000256" key="9">
    <source>
        <dbReference type="ARBA" id="ARBA00023163"/>
    </source>
</evidence>
<feature type="domain" description="C2H2-type" evidence="13">
    <location>
        <begin position="503"/>
        <end position="530"/>
    </location>
</feature>
<dbReference type="KEGG" id="pcw:110202549"/>
<dbReference type="FunFam" id="3.30.160.60:FF:000688">
    <property type="entry name" value="zinc finger protein 197 isoform X1"/>
    <property type="match status" value="1"/>
</dbReference>
<dbReference type="PROSITE" id="PS50157">
    <property type="entry name" value="ZINC_FINGER_C2H2_2"/>
    <property type="match status" value="8"/>
</dbReference>
<dbReference type="AlphaFoldDB" id="A0A6P5JM53"/>
<evidence type="ECO:0000256" key="3">
    <source>
        <dbReference type="ARBA" id="ARBA00022723"/>
    </source>
</evidence>
<gene>
    <name evidence="16" type="primary">LOC110202549</name>
</gene>
<feature type="domain" description="C2H2-type" evidence="13">
    <location>
        <begin position="391"/>
        <end position="418"/>
    </location>
</feature>
<dbReference type="Proteomes" id="UP000515140">
    <property type="component" value="Unplaced"/>
</dbReference>
<protein>
    <submittedName>
        <fullName evidence="16">Zinc finger protein 260-like</fullName>
    </submittedName>
</protein>
<keyword evidence="15" id="KW-1185">Reference proteome</keyword>
<evidence type="ECO:0000256" key="7">
    <source>
        <dbReference type="ARBA" id="ARBA00023015"/>
    </source>
</evidence>
<dbReference type="FunFam" id="3.30.160.60:FF:001498">
    <property type="entry name" value="Zinc finger protein 404"/>
    <property type="match status" value="2"/>
</dbReference>
<keyword evidence="6" id="KW-0862">Zinc</keyword>
<dbReference type="SUPFAM" id="SSF109640">
    <property type="entry name" value="KRAB domain (Kruppel-associated box)"/>
    <property type="match status" value="1"/>
</dbReference>
<keyword evidence="4" id="KW-0677">Repeat</keyword>
<dbReference type="InterPro" id="IPR001909">
    <property type="entry name" value="KRAB"/>
</dbReference>
<keyword evidence="5 11" id="KW-0863">Zinc-finger</keyword>
<sequence>MLRGSCSCWVRSACAGLGSASWDPRGLGVSQGTEQQGARMGPEFLTSRPPQESVTFKDVAMDFTWEEWGYLDTSQKELYWEVMLENYRNLVSLGLSDSSLDVISQLESGEAHGIPVDSVLRTCWPDWNARPQTKESPPEMGISMEDLSQQNSLWDDPCIFKMGKTWECYGRLNKEWNNKKHSRKRKVIQTEIADKVRGSEDSKYRQTSSPEPVLFPQQEVSIVTSFHEGDHQRRSFTMESDQRQFNQVYSKKKYYEVNKSQKAFGYHFDPIKKYGIHADQKLHESRNSFLVNNELIPYQGTDSGKKCYELTKCGKIFCQKVDLNHSSVQGKNKSYECSECGKAFQYKMNLTQHYRIHTGEKPFECIDCGKAFHQKTDLIRHYRIHTGEKPFKCNDCGKAFPRRTTLTLHQRTHTGEKPYECSECGKTFRSSSNLTQHRSTHTGVKPHQCSVCGKAFSQKSDLTHHGSIHTGEKPYECTECGKIFRQKSDLTQHFSIHTGEKPFKCSDCGKAFPRITTLARHQRTHTGEKPYACNECGKAFTQNAGLSFHRRIHARKKS</sequence>
<dbReference type="GO" id="GO:0005634">
    <property type="term" value="C:nucleus"/>
    <property type="evidence" value="ECO:0007669"/>
    <property type="project" value="UniProtKB-SubCell"/>
</dbReference>
<feature type="domain" description="C2H2-type" evidence="13">
    <location>
        <begin position="475"/>
        <end position="502"/>
    </location>
</feature>
<dbReference type="CDD" id="cd07765">
    <property type="entry name" value="KRAB_A-box"/>
    <property type="match status" value="1"/>
</dbReference>
<keyword evidence="8" id="KW-0238">DNA-binding</keyword>
<evidence type="ECO:0000256" key="4">
    <source>
        <dbReference type="ARBA" id="ARBA00022737"/>
    </source>
</evidence>
<dbReference type="FunFam" id="3.30.160.60:FF:002254">
    <property type="entry name" value="Zinc finger protein 540"/>
    <property type="match status" value="1"/>
</dbReference>
<dbReference type="SUPFAM" id="SSF57667">
    <property type="entry name" value="beta-beta-alpha zinc fingers"/>
    <property type="match status" value="5"/>
</dbReference>
<dbReference type="GO" id="GO:0008270">
    <property type="term" value="F:zinc ion binding"/>
    <property type="evidence" value="ECO:0007669"/>
    <property type="project" value="UniProtKB-KW"/>
</dbReference>
<proteinExistence type="inferred from homology"/>
<dbReference type="SMART" id="SM00355">
    <property type="entry name" value="ZnF_C2H2"/>
    <property type="match status" value="8"/>
</dbReference>
<evidence type="ECO:0000256" key="2">
    <source>
        <dbReference type="ARBA" id="ARBA00006991"/>
    </source>
</evidence>
<keyword evidence="9" id="KW-0804">Transcription</keyword>
<feature type="region of interest" description="Disordered" evidence="12">
    <location>
        <begin position="26"/>
        <end position="49"/>
    </location>
</feature>
<dbReference type="GeneID" id="110202549"/>
<dbReference type="Pfam" id="PF01352">
    <property type="entry name" value="KRAB"/>
    <property type="match status" value="1"/>
</dbReference>
<dbReference type="Gene3D" id="3.30.160.60">
    <property type="entry name" value="Classic Zinc Finger"/>
    <property type="match status" value="8"/>
</dbReference>
<evidence type="ECO:0000313" key="16">
    <source>
        <dbReference type="RefSeq" id="XP_020834438.1"/>
    </source>
</evidence>
<dbReference type="GO" id="GO:0000977">
    <property type="term" value="F:RNA polymerase II transcription regulatory region sequence-specific DNA binding"/>
    <property type="evidence" value="ECO:0007669"/>
    <property type="project" value="TreeGrafter"/>
</dbReference>
<feature type="domain" description="C2H2-type" evidence="13">
    <location>
        <begin position="363"/>
        <end position="390"/>
    </location>
</feature>
<keyword evidence="7" id="KW-0805">Transcription regulation</keyword>
<dbReference type="Pfam" id="PF13465">
    <property type="entry name" value="zf-H2C2_2"/>
    <property type="match status" value="1"/>
</dbReference>
<dbReference type="InterPro" id="IPR013087">
    <property type="entry name" value="Znf_C2H2_type"/>
</dbReference>
<comment type="subcellular location">
    <subcellularLocation>
        <location evidence="1">Nucleus</location>
    </subcellularLocation>
</comment>
<dbReference type="PROSITE" id="PS50805">
    <property type="entry name" value="KRAB"/>
    <property type="match status" value="1"/>
</dbReference>
<dbReference type="PANTHER" id="PTHR24381">
    <property type="entry name" value="ZINC FINGER PROTEIN"/>
    <property type="match status" value="1"/>
</dbReference>
<comment type="similarity">
    <text evidence="2">Belongs to the krueppel C2H2-type zinc-finger protein family.</text>
</comment>
<dbReference type="Gene3D" id="6.10.140.140">
    <property type="match status" value="1"/>
</dbReference>
<evidence type="ECO:0000256" key="10">
    <source>
        <dbReference type="ARBA" id="ARBA00023242"/>
    </source>
</evidence>
<dbReference type="InParanoid" id="A0A6P5JM53"/>
<feature type="domain" description="KRAB" evidence="14">
    <location>
        <begin position="54"/>
        <end position="125"/>
    </location>
</feature>
<organism evidence="15 16">
    <name type="scientific">Phascolarctos cinereus</name>
    <name type="common">Koala</name>
    <dbReference type="NCBI Taxonomy" id="38626"/>
    <lineage>
        <taxon>Eukaryota</taxon>
        <taxon>Metazoa</taxon>
        <taxon>Chordata</taxon>
        <taxon>Craniata</taxon>
        <taxon>Vertebrata</taxon>
        <taxon>Euteleostomi</taxon>
        <taxon>Mammalia</taxon>
        <taxon>Metatheria</taxon>
        <taxon>Diprotodontia</taxon>
        <taxon>Phascolarctidae</taxon>
        <taxon>Phascolarctos</taxon>
    </lineage>
</organism>
<evidence type="ECO:0000259" key="14">
    <source>
        <dbReference type="PROSITE" id="PS50805"/>
    </source>
</evidence>
<feature type="domain" description="C2H2-type" evidence="13">
    <location>
        <begin position="419"/>
        <end position="446"/>
    </location>
</feature>
<keyword evidence="3" id="KW-0479">Metal-binding</keyword>
<feature type="domain" description="C2H2-type" evidence="13">
    <location>
        <begin position="447"/>
        <end position="474"/>
    </location>
</feature>
<dbReference type="PROSITE" id="PS00028">
    <property type="entry name" value="ZINC_FINGER_C2H2_1"/>
    <property type="match status" value="8"/>
</dbReference>
<dbReference type="FunFam" id="3.30.160.60:FF:002063">
    <property type="entry name" value="RB associated KRAB zinc finger"/>
    <property type="match status" value="1"/>
</dbReference>
<evidence type="ECO:0000256" key="11">
    <source>
        <dbReference type="PROSITE-ProRule" id="PRU00042"/>
    </source>
</evidence>
<evidence type="ECO:0000313" key="15">
    <source>
        <dbReference type="Proteomes" id="UP000515140"/>
    </source>
</evidence>
<accession>A0A6P5JM53</accession>
<dbReference type="FunFam" id="3.30.160.60:FF:000275">
    <property type="entry name" value="zinc finger protein 90 homolog"/>
    <property type="match status" value="1"/>
</dbReference>
<evidence type="ECO:0000256" key="12">
    <source>
        <dbReference type="SAM" id="MobiDB-lite"/>
    </source>
</evidence>
<dbReference type="PANTHER" id="PTHR24381:SF366">
    <property type="entry name" value="ZINC FINGER PROTEIN 383"/>
    <property type="match status" value="1"/>
</dbReference>
<dbReference type="SMART" id="SM00349">
    <property type="entry name" value="KRAB"/>
    <property type="match status" value="1"/>
</dbReference>
<evidence type="ECO:0000259" key="13">
    <source>
        <dbReference type="PROSITE" id="PS50157"/>
    </source>
</evidence>
<feature type="domain" description="C2H2-type" evidence="13">
    <location>
        <begin position="335"/>
        <end position="362"/>
    </location>
</feature>
<evidence type="ECO:0000256" key="8">
    <source>
        <dbReference type="ARBA" id="ARBA00023125"/>
    </source>
</evidence>
<feature type="domain" description="C2H2-type" evidence="13">
    <location>
        <begin position="531"/>
        <end position="558"/>
    </location>
</feature>
<name>A0A6P5JM53_PHACI</name>
<reference evidence="16" key="1">
    <citation type="submission" date="2025-08" db="UniProtKB">
        <authorList>
            <consortium name="RefSeq"/>
        </authorList>
    </citation>
    <scope>IDENTIFICATION</scope>
    <source>
        <tissue evidence="16">Spleen</tissue>
    </source>
</reference>
<dbReference type="FunFam" id="3.30.160.60:FF:000281">
    <property type="entry name" value="Zinc finger protein 558 isoform X1"/>
    <property type="match status" value="1"/>
</dbReference>
<evidence type="ECO:0000256" key="1">
    <source>
        <dbReference type="ARBA" id="ARBA00004123"/>
    </source>
</evidence>
<dbReference type="FunFam" id="3.30.160.60:FF:001270">
    <property type="entry name" value="zinc finger protein 583 isoform X1"/>
    <property type="match status" value="1"/>
</dbReference>
<dbReference type="RefSeq" id="XP_020834438.1">
    <property type="nucleotide sequence ID" value="XM_020978779.1"/>
</dbReference>
<dbReference type="Pfam" id="PF00096">
    <property type="entry name" value="zf-C2H2"/>
    <property type="match status" value="6"/>
</dbReference>
<dbReference type="InterPro" id="IPR036236">
    <property type="entry name" value="Znf_C2H2_sf"/>
</dbReference>
<dbReference type="GO" id="GO:0000981">
    <property type="term" value="F:DNA-binding transcription factor activity, RNA polymerase II-specific"/>
    <property type="evidence" value="ECO:0007669"/>
    <property type="project" value="TreeGrafter"/>
</dbReference>
<keyword evidence="10" id="KW-0539">Nucleus</keyword>